<name>A0A5C6KPD0_PARDI</name>
<sequence length="75" mass="9085">MFYNTTFAPAFERERRYKMMKQTFRKKSSEIIWKFKIKVLIFAATFAKRKRQKSSLRDLHNSTSSTSIRKINFPD</sequence>
<accession>A0A5C6KPD0</accession>
<dbReference type="EMBL" id="VOHW01000002">
    <property type="protein sequence ID" value="TWV63728.1"/>
    <property type="molecule type" value="Genomic_DNA"/>
</dbReference>
<proteinExistence type="predicted"/>
<dbReference type="AlphaFoldDB" id="A0A5C6KPD0"/>
<evidence type="ECO:0000256" key="1">
    <source>
        <dbReference type="SAM" id="MobiDB-lite"/>
    </source>
</evidence>
<reference evidence="2 3" key="1">
    <citation type="submission" date="2019-07" db="EMBL/GenBank/DDBJ databases">
        <title>Genome sequencing of Parabacteroides distasonis iSURF_7.</title>
        <authorList>
            <person name="Degefu H.N."/>
            <person name="Ruoff K.L."/>
            <person name="Price C.E."/>
            <person name="Valls R.A."/>
            <person name="O'Toole G.A."/>
        </authorList>
    </citation>
    <scope>NUCLEOTIDE SEQUENCE [LARGE SCALE GENOMIC DNA]</scope>
    <source>
        <strain evidence="2 3">CFPLTA003_1B</strain>
    </source>
</reference>
<protein>
    <submittedName>
        <fullName evidence="2">Uncharacterized protein</fullName>
    </submittedName>
</protein>
<comment type="caution">
    <text evidence="2">The sequence shown here is derived from an EMBL/GenBank/DDBJ whole genome shotgun (WGS) entry which is preliminary data.</text>
</comment>
<gene>
    <name evidence="2" type="ORF">FSA05_06255</name>
</gene>
<evidence type="ECO:0000313" key="3">
    <source>
        <dbReference type="Proteomes" id="UP000315827"/>
    </source>
</evidence>
<organism evidence="2 3">
    <name type="scientific">Parabacteroides distasonis</name>
    <dbReference type="NCBI Taxonomy" id="823"/>
    <lineage>
        <taxon>Bacteria</taxon>
        <taxon>Pseudomonadati</taxon>
        <taxon>Bacteroidota</taxon>
        <taxon>Bacteroidia</taxon>
        <taxon>Bacteroidales</taxon>
        <taxon>Tannerellaceae</taxon>
        <taxon>Parabacteroides</taxon>
    </lineage>
</organism>
<evidence type="ECO:0000313" key="2">
    <source>
        <dbReference type="EMBL" id="TWV63728.1"/>
    </source>
</evidence>
<dbReference type="Proteomes" id="UP000315827">
    <property type="component" value="Unassembled WGS sequence"/>
</dbReference>
<feature type="region of interest" description="Disordered" evidence="1">
    <location>
        <begin position="53"/>
        <end position="75"/>
    </location>
</feature>